<dbReference type="Gene3D" id="2.60.120.200">
    <property type="match status" value="1"/>
</dbReference>
<dbReference type="EMBL" id="JACAZH010000025">
    <property type="protein sequence ID" value="KAF7342670.1"/>
    <property type="molecule type" value="Genomic_DNA"/>
</dbReference>
<proteinExistence type="predicted"/>
<dbReference type="SUPFAM" id="SSF49899">
    <property type="entry name" value="Concanavalin A-like lectins/glucanases"/>
    <property type="match status" value="1"/>
</dbReference>
<organism evidence="2 3">
    <name type="scientific">Mycena sanguinolenta</name>
    <dbReference type="NCBI Taxonomy" id="230812"/>
    <lineage>
        <taxon>Eukaryota</taxon>
        <taxon>Fungi</taxon>
        <taxon>Dikarya</taxon>
        <taxon>Basidiomycota</taxon>
        <taxon>Agaricomycotina</taxon>
        <taxon>Agaricomycetes</taxon>
        <taxon>Agaricomycetidae</taxon>
        <taxon>Agaricales</taxon>
        <taxon>Marasmiineae</taxon>
        <taxon>Mycenaceae</taxon>
        <taxon>Mycena</taxon>
    </lineage>
</organism>
<feature type="chain" id="PRO_5034339946" description="GH16 domain-containing protein" evidence="1">
    <location>
        <begin position="19"/>
        <end position="545"/>
    </location>
</feature>
<dbReference type="Proteomes" id="UP000623467">
    <property type="component" value="Unassembled WGS sequence"/>
</dbReference>
<dbReference type="GO" id="GO:0009251">
    <property type="term" value="P:glucan catabolic process"/>
    <property type="evidence" value="ECO:0007669"/>
    <property type="project" value="TreeGrafter"/>
</dbReference>
<evidence type="ECO:0000313" key="3">
    <source>
        <dbReference type="Proteomes" id="UP000623467"/>
    </source>
</evidence>
<dbReference type="PANTHER" id="PTHR10963:SF24">
    <property type="entry name" value="GLYCOSIDASE C21B10.07-RELATED"/>
    <property type="match status" value="1"/>
</dbReference>
<feature type="signal peptide" evidence="1">
    <location>
        <begin position="1"/>
        <end position="18"/>
    </location>
</feature>
<evidence type="ECO:0008006" key="4">
    <source>
        <dbReference type="Google" id="ProtNLM"/>
    </source>
</evidence>
<sequence>MSSFALLGFFVFAATVSAIPSHGVNSDGVSGYNASIVASAHVHRPVETYNSLEHSTGTSSDGWSLTSQLQGQTFLDFFDLYESRRLPFAYKKKIIISSFLSELTTNDNGGVAQYVNGVTSGLAYTSGSQVVLAVDTTPTVSLRKAVRMHSKTQFNAADNNLFIFDVAHIPAVCGTWPAIWLTGTNWPYDGEIDVVEAVNLYNRDEYSLHTGPGCHAPATMPNLQLVEAGATSCDATVDPGACGYSDLDSTSFGPGFNNAGGGVFALEFDTDGIKTWFWTKANVPADIKNLSPTPSTWAASAARFNIPVSSCSPETYFNNLLLVVNTNLAGSWPQGVWGTNNVGGQTTSCQTQTGVSTAAGYVTGHGSAFGAAAEWVINGFYIYNKVPGGGTDNCPPYGDQIGTYDGTSNYSEACADITNACLAADGTSIWSHAACVAAATCQGTASVIALNQCQNPAVLPAASIPHLSSTVYASIVGSCAPSCPITQQNYVDFVYGQMTAAGVTNWPASSADVVSQWWDPIVQWTATGSTIPYQNFDDWLHYSNW</sequence>
<keyword evidence="1" id="KW-0732">Signal</keyword>
<dbReference type="InterPro" id="IPR050546">
    <property type="entry name" value="Glycosyl_Hydrlase_16"/>
</dbReference>
<dbReference type="OrthoDB" id="192832at2759"/>
<comment type="caution">
    <text evidence="2">The sequence shown here is derived from an EMBL/GenBank/DDBJ whole genome shotgun (WGS) entry which is preliminary data.</text>
</comment>
<evidence type="ECO:0000313" key="2">
    <source>
        <dbReference type="EMBL" id="KAF7342670.1"/>
    </source>
</evidence>
<keyword evidence="3" id="KW-1185">Reference proteome</keyword>
<protein>
    <recommendedName>
        <fullName evidence="4">GH16 domain-containing protein</fullName>
    </recommendedName>
</protein>
<name>A0A8H7CM16_9AGAR</name>
<dbReference type="AlphaFoldDB" id="A0A8H7CM16"/>
<gene>
    <name evidence="2" type="ORF">MSAN_02024800</name>
</gene>
<dbReference type="PANTHER" id="PTHR10963">
    <property type="entry name" value="GLYCOSYL HYDROLASE-RELATED"/>
    <property type="match status" value="1"/>
</dbReference>
<evidence type="ECO:0000256" key="1">
    <source>
        <dbReference type="SAM" id="SignalP"/>
    </source>
</evidence>
<accession>A0A8H7CM16</accession>
<reference evidence="2" key="1">
    <citation type="submission" date="2020-05" db="EMBL/GenBank/DDBJ databases">
        <title>Mycena genomes resolve the evolution of fungal bioluminescence.</title>
        <authorList>
            <person name="Tsai I.J."/>
        </authorList>
    </citation>
    <scope>NUCLEOTIDE SEQUENCE</scope>
    <source>
        <strain evidence="2">160909Yilan</strain>
    </source>
</reference>
<dbReference type="InterPro" id="IPR013320">
    <property type="entry name" value="ConA-like_dom_sf"/>
</dbReference>
<dbReference type="Pfam" id="PF26113">
    <property type="entry name" value="GH16_XgeA"/>
    <property type="match status" value="1"/>
</dbReference>